<dbReference type="EMBL" id="HACG01052202">
    <property type="protein sequence ID" value="CEK99073.1"/>
    <property type="molecule type" value="Transcribed_RNA"/>
</dbReference>
<feature type="non-terminal residue" evidence="2">
    <location>
        <position position="75"/>
    </location>
</feature>
<feature type="region of interest" description="Disordered" evidence="1">
    <location>
        <begin position="52"/>
        <end position="75"/>
    </location>
</feature>
<protein>
    <submittedName>
        <fullName evidence="2">Uncharacterized protein</fullName>
    </submittedName>
</protein>
<sequence length="75" mass="8337">LYSDDQSNFVNELSISSQEDLNSVNNDIELSLNLEDNDLSVNVTPLFVDHSQSSLQDKNVPRPSKLKAAYSLDVP</sequence>
<reference evidence="2" key="1">
    <citation type="submission" date="2014-12" db="EMBL/GenBank/DDBJ databases">
        <title>Insight into the proteome of Arion vulgaris.</title>
        <authorList>
            <person name="Aradska J."/>
            <person name="Bulat T."/>
            <person name="Smidak R."/>
            <person name="Sarate P."/>
            <person name="Gangsoo J."/>
            <person name="Sialana F."/>
            <person name="Bilban M."/>
            <person name="Lubec G."/>
        </authorList>
    </citation>
    <scope>NUCLEOTIDE SEQUENCE</scope>
    <source>
        <tissue evidence="2">Skin</tissue>
    </source>
</reference>
<feature type="non-terminal residue" evidence="2">
    <location>
        <position position="1"/>
    </location>
</feature>
<accession>A0A0B7C1I3</accession>
<evidence type="ECO:0000313" key="2">
    <source>
        <dbReference type="EMBL" id="CEK99073.1"/>
    </source>
</evidence>
<evidence type="ECO:0000256" key="1">
    <source>
        <dbReference type="SAM" id="MobiDB-lite"/>
    </source>
</evidence>
<name>A0A0B7C1I3_9EUPU</name>
<proteinExistence type="predicted"/>
<dbReference type="AlphaFoldDB" id="A0A0B7C1I3"/>
<organism evidence="2">
    <name type="scientific">Arion vulgaris</name>
    <dbReference type="NCBI Taxonomy" id="1028688"/>
    <lineage>
        <taxon>Eukaryota</taxon>
        <taxon>Metazoa</taxon>
        <taxon>Spiralia</taxon>
        <taxon>Lophotrochozoa</taxon>
        <taxon>Mollusca</taxon>
        <taxon>Gastropoda</taxon>
        <taxon>Heterobranchia</taxon>
        <taxon>Euthyneura</taxon>
        <taxon>Panpulmonata</taxon>
        <taxon>Eupulmonata</taxon>
        <taxon>Stylommatophora</taxon>
        <taxon>Helicina</taxon>
        <taxon>Arionoidea</taxon>
        <taxon>Arionidae</taxon>
        <taxon>Arion</taxon>
    </lineage>
</organism>
<gene>
    <name evidence="2" type="primary">ORF220330</name>
</gene>